<dbReference type="GO" id="GO:0015031">
    <property type="term" value="P:protein transport"/>
    <property type="evidence" value="ECO:0007669"/>
    <property type="project" value="InterPro"/>
</dbReference>
<dbReference type="Pfam" id="PF12022">
    <property type="entry name" value="COG2_C"/>
    <property type="match status" value="1"/>
</dbReference>
<dbReference type="GO" id="GO:0016020">
    <property type="term" value="C:membrane"/>
    <property type="evidence" value="ECO:0007669"/>
    <property type="project" value="InterPro"/>
</dbReference>
<dbReference type="Proteomes" id="UP000235145">
    <property type="component" value="Unassembled WGS sequence"/>
</dbReference>
<organism evidence="2 3">
    <name type="scientific">Lactuca sativa</name>
    <name type="common">Garden lettuce</name>
    <dbReference type="NCBI Taxonomy" id="4236"/>
    <lineage>
        <taxon>Eukaryota</taxon>
        <taxon>Viridiplantae</taxon>
        <taxon>Streptophyta</taxon>
        <taxon>Embryophyta</taxon>
        <taxon>Tracheophyta</taxon>
        <taxon>Spermatophyta</taxon>
        <taxon>Magnoliopsida</taxon>
        <taxon>eudicotyledons</taxon>
        <taxon>Gunneridae</taxon>
        <taxon>Pentapetalae</taxon>
        <taxon>asterids</taxon>
        <taxon>campanulids</taxon>
        <taxon>Asterales</taxon>
        <taxon>Asteraceae</taxon>
        <taxon>Cichorioideae</taxon>
        <taxon>Cichorieae</taxon>
        <taxon>Lactucinae</taxon>
        <taxon>Lactuca</taxon>
    </lineage>
</organism>
<feature type="domain" description="COG complex component COG2 C-terminal" evidence="1">
    <location>
        <begin position="114"/>
        <end position="195"/>
    </location>
</feature>
<dbReference type="InterPro" id="IPR009316">
    <property type="entry name" value="COG2"/>
</dbReference>
<evidence type="ECO:0000313" key="2">
    <source>
        <dbReference type="EMBL" id="KAJ0217001.1"/>
    </source>
</evidence>
<evidence type="ECO:0000313" key="3">
    <source>
        <dbReference type="Proteomes" id="UP000235145"/>
    </source>
</evidence>
<comment type="caution">
    <text evidence="2">The sequence shown here is derived from an EMBL/GenBank/DDBJ whole genome shotgun (WGS) entry which is preliminary data.</text>
</comment>
<evidence type="ECO:0000259" key="1">
    <source>
        <dbReference type="Pfam" id="PF12022"/>
    </source>
</evidence>
<protein>
    <recommendedName>
        <fullName evidence="1">COG complex component COG2 C-terminal domain-containing protein</fullName>
    </recommendedName>
</protein>
<keyword evidence="3" id="KW-1185">Reference proteome</keyword>
<gene>
    <name evidence="2" type="ORF">LSAT_V11C300148760</name>
</gene>
<proteinExistence type="predicted"/>
<reference evidence="2 3" key="1">
    <citation type="journal article" date="2017" name="Nat. Commun.">
        <title>Genome assembly with in vitro proximity ligation data and whole-genome triplication in lettuce.</title>
        <authorList>
            <person name="Reyes-Chin-Wo S."/>
            <person name="Wang Z."/>
            <person name="Yang X."/>
            <person name="Kozik A."/>
            <person name="Arikit S."/>
            <person name="Song C."/>
            <person name="Xia L."/>
            <person name="Froenicke L."/>
            <person name="Lavelle D.O."/>
            <person name="Truco M.J."/>
            <person name="Xia R."/>
            <person name="Zhu S."/>
            <person name="Xu C."/>
            <person name="Xu H."/>
            <person name="Xu X."/>
            <person name="Cox K."/>
            <person name="Korf I."/>
            <person name="Meyers B.C."/>
            <person name="Michelmore R.W."/>
        </authorList>
    </citation>
    <scope>NUCLEOTIDE SEQUENCE [LARGE SCALE GENOMIC DNA]</scope>
    <source>
        <strain evidence="3">cv. Salinas</strain>
        <tissue evidence="2">Seedlings</tissue>
    </source>
</reference>
<dbReference type="AlphaFoldDB" id="A0A9R1W6D2"/>
<dbReference type="PANTHER" id="PTHR12961">
    <property type="entry name" value="CONSERVED OLIGOMERIC GOLGI COMPLEX COMPONENT 2"/>
    <property type="match status" value="1"/>
</dbReference>
<dbReference type="InterPro" id="IPR024603">
    <property type="entry name" value="COG_complex_COG2_C"/>
</dbReference>
<sequence>MTVRNKSWQNLSLNRKPWGSYIKSKPLFLNFSTFSTYNINYIPNIYNEVDSTLHTQVLSVNLDELTHEALKQCPYAKKHSNNVLMPSISHAFRNSWKKKDNDHKPPPKTSNSMILNSCSTQVVDTVKNNILQGGQSLKDLVPSVIDSIIETLVEKSNEELKQLHGRVAAYRMTKKPPPVRHSHYVSGVLRPLKTTTIVKELKDLQEVVMKVEDGEENRKRKFDPEEHIDAHLSVRVNEQRVNNLLQ</sequence>
<accession>A0A9R1W6D2</accession>
<dbReference type="GO" id="GO:0007030">
    <property type="term" value="P:Golgi organization"/>
    <property type="evidence" value="ECO:0007669"/>
    <property type="project" value="InterPro"/>
</dbReference>
<name>A0A9R1W6D2_LACSA</name>
<dbReference type="EMBL" id="NBSK02000003">
    <property type="protein sequence ID" value="KAJ0217001.1"/>
    <property type="molecule type" value="Genomic_DNA"/>
</dbReference>
<dbReference type="PANTHER" id="PTHR12961:SF0">
    <property type="entry name" value="CONSERVED OLIGOMERIC GOLGI COMPLEX SUBUNIT 2"/>
    <property type="match status" value="1"/>
</dbReference>